<evidence type="ECO:0000256" key="2">
    <source>
        <dbReference type="ARBA" id="ARBA00018370"/>
    </source>
</evidence>
<evidence type="ECO:0000256" key="13">
    <source>
        <dbReference type="ARBA" id="ARBA00042775"/>
    </source>
</evidence>
<keyword evidence="6 14" id="KW-1133">Transmembrane helix</keyword>
<dbReference type="PANTHER" id="PTHR47529">
    <property type="entry name" value="PEPTIDYL-PROLYL CIS-TRANS ISOMERASE D"/>
    <property type="match status" value="1"/>
</dbReference>
<dbReference type="InterPro" id="IPR052029">
    <property type="entry name" value="PpiD_chaperone"/>
</dbReference>
<keyword evidence="5 14" id="KW-0812">Transmembrane</keyword>
<comment type="subcellular location">
    <subcellularLocation>
        <location evidence="1">Cell inner membrane</location>
        <topology evidence="1">Single-pass type II membrane protein</topology>
        <orientation evidence="1">Periplasmic side</orientation>
    </subcellularLocation>
</comment>
<evidence type="ECO:0000256" key="5">
    <source>
        <dbReference type="ARBA" id="ARBA00022692"/>
    </source>
</evidence>
<evidence type="ECO:0000256" key="7">
    <source>
        <dbReference type="ARBA" id="ARBA00023136"/>
    </source>
</evidence>
<evidence type="ECO:0000313" key="17">
    <source>
        <dbReference type="Proteomes" id="UP001549047"/>
    </source>
</evidence>
<evidence type="ECO:0000256" key="9">
    <source>
        <dbReference type="ARBA" id="ARBA00030642"/>
    </source>
</evidence>
<evidence type="ECO:0000256" key="3">
    <source>
        <dbReference type="ARBA" id="ARBA00022475"/>
    </source>
</evidence>
<protein>
    <recommendedName>
        <fullName evidence="2">Parvulin-like PPIase</fullName>
    </recommendedName>
    <alternativeName>
        <fullName evidence="9">Peptidyl-prolyl cis-trans isomerase plp</fullName>
    </alternativeName>
    <alternativeName>
        <fullName evidence="12">Periplasmic chaperone PpiD</fullName>
    </alternativeName>
    <alternativeName>
        <fullName evidence="13">Periplasmic folding chaperone</fullName>
    </alternativeName>
    <alternativeName>
        <fullName evidence="10">Rotamase plp</fullName>
    </alternativeName>
</protein>
<dbReference type="PANTHER" id="PTHR47529:SF1">
    <property type="entry name" value="PERIPLASMIC CHAPERONE PPID"/>
    <property type="match status" value="1"/>
</dbReference>
<keyword evidence="16" id="KW-0413">Isomerase</keyword>
<feature type="transmembrane region" description="Helical" evidence="14">
    <location>
        <begin position="12"/>
        <end position="30"/>
    </location>
</feature>
<dbReference type="SUPFAM" id="SSF54534">
    <property type="entry name" value="FKBP-like"/>
    <property type="match status" value="1"/>
</dbReference>
<dbReference type="Proteomes" id="UP001549047">
    <property type="component" value="Unassembled WGS sequence"/>
</dbReference>
<comment type="caution">
    <text evidence="16">The sequence shown here is derived from an EMBL/GenBank/DDBJ whole genome shotgun (WGS) entry which is preliminary data.</text>
</comment>
<evidence type="ECO:0000256" key="4">
    <source>
        <dbReference type="ARBA" id="ARBA00022519"/>
    </source>
</evidence>
<keyword evidence="4" id="KW-0997">Cell inner membrane</keyword>
<keyword evidence="17" id="KW-1185">Reference proteome</keyword>
<evidence type="ECO:0000256" key="8">
    <source>
        <dbReference type="ARBA" id="ARBA00023186"/>
    </source>
</evidence>
<evidence type="ECO:0000313" key="16">
    <source>
        <dbReference type="EMBL" id="MET3612703.1"/>
    </source>
</evidence>
<keyword evidence="8" id="KW-0143">Chaperone</keyword>
<evidence type="ECO:0000256" key="6">
    <source>
        <dbReference type="ARBA" id="ARBA00022989"/>
    </source>
</evidence>
<dbReference type="GO" id="GO:0003755">
    <property type="term" value="F:peptidyl-prolyl cis-trans isomerase activity"/>
    <property type="evidence" value="ECO:0007669"/>
    <property type="project" value="UniProtKB-EC"/>
</dbReference>
<dbReference type="InterPro" id="IPR046357">
    <property type="entry name" value="PPIase_dom_sf"/>
</dbReference>
<evidence type="ECO:0000256" key="11">
    <source>
        <dbReference type="ARBA" id="ARBA00038408"/>
    </source>
</evidence>
<evidence type="ECO:0000256" key="12">
    <source>
        <dbReference type="ARBA" id="ARBA00040743"/>
    </source>
</evidence>
<dbReference type="Pfam" id="PF13145">
    <property type="entry name" value="Rotamase_2"/>
    <property type="match status" value="1"/>
</dbReference>
<evidence type="ECO:0000259" key="15">
    <source>
        <dbReference type="Pfam" id="PF13145"/>
    </source>
</evidence>
<evidence type="ECO:0000256" key="1">
    <source>
        <dbReference type="ARBA" id="ARBA00004382"/>
    </source>
</evidence>
<dbReference type="InterPro" id="IPR000297">
    <property type="entry name" value="PPIase_PpiC"/>
</dbReference>
<keyword evidence="3" id="KW-1003">Cell membrane</keyword>
<feature type="domain" description="PpiC" evidence="15">
    <location>
        <begin position="247"/>
        <end position="369"/>
    </location>
</feature>
<organism evidence="16 17">
    <name type="scientific">Rhizobium aquaticum</name>
    <dbReference type="NCBI Taxonomy" id="1549636"/>
    <lineage>
        <taxon>Bacteria</taxon>
        <taxon>Pseudomonadati</taxon>
        <taxon>Pseudomonadota</taxon>
        <taxon>Alphaproteobacteria</taxon>
        <taxon>Hyphomicrobiales</taxon>
        <taxon>Rhizobiaceae</taxon>
        <taxon>Rhizobium/Agrobacterium group</taxon>
        <taxon>Rhizobium</taxon>
    </lineage>
</organism>
<reference evidence="16 17" key="1">
    <citation type="submission" date="2024-06" db="EMBL/GenBank/DDBJ databases">
        <title>Genomic Encyclopedia of Type Strains, Phase IV (KMG-IV): sequencing the most valuable type-strain genomes for metagenomic binning, comparative biology and taxonomic classification.</title>
        <authorList>
            <person name="Goeker M."/>
        </authorList>
    </citation>
    <scope>NUCLEOTIDE SEQUENCE [LARGE SCALE GENOMIC DNA]</scope>
    <source>
        <strain evidence="16 17">DSM 29780</strain>
    </source>
</reference>
<dbReference type="RefSeq" id="WP_354555254.1">
    <property type="nucleotide sequence ID" value="NZ_JBEPMB010000001.1"/>
</dbReference>
<dbReference type="SUPFAM" id="SSF109998">
    <property type="entry name" value="Triger factor/SurA peptide-binding domain-like"/>
    <property type="match status" value="1"/>
</dbReference>
<accession>A0ABV2IW36</accession>
<dbReference type="InterPro" id="IPR027304">
    <property type="entry name" value="Trigger_fact/SurA_dom_sf"/>
</dbReference>
<keyword evidence="7 14" id="KW-0472">Membrane</keyword>
<dbReference type="EMBL" id="JBEPMB010000001">
    <property type="protein sequence ID" value="MET3612703.1"/>
    <property type="molecule type" value="Genomic_DNA"/>
</dbReference>
<evidence type="ECO:0000256" key="10">
    <source>
        <dbReference type="ARBA" id="ARBA00031484"/>
    </source>
</evidence>
<evidence type="ECO:0000256" key="14">
    <source>
        <dbReference type="SAM" id="Phobius"/>
    </source>
</evidence>
<gene>
    <name evidence="16" type="ORF">ABID16_001008</name>
</gene>
<dbReference type="Pfam" id="PF13624">
    <property type="entry name" value="SurA_N_3"/>
    <property type="match status" value="1"/>
</dbReference>
<sequence>MLDLLRRGAQTWVAKIFFVLLVGSFGVWGISRSLVPDTPDAVITVGDQRVGMREFRMAYERQIAGISRQIGQRITPEQARAFGIEQQVYGQLAAGAALDQLSTKMKLGLSEARLAEEIAKEPAFRAANGKFDRQVFAAALRNAGFTEADYIQSQTKVAIRSQLVDAIADGFKAPKTLTDAMAQYRAQTRDIKYILLSSSNVEAVKPPADDVLSKWYDEHKAAYRAPEYRKFTYMKLEAADIMDPATISDAAIKADYEKNKSRYLTPGSRSIELLPFPDKAAAEKADQRLKSGEITFDKFVEETGRKPADVMLGNFEKAKVPDPKIAEAAFAIPADGGVSDVVDGAFGPVIVRVTNIKPDSQSSLDQVKDKIRRDIALSQAAQDILNVRDRYEDLRASGASLEEAAKQLKLGSITVDAVDATGKDMKGEPVKELPAQQKLLGEVFKAEQGVDALPISIGQDGYVWFEVKDVIAARDRKLEEVRDRAVVDWTTEQTQKELDAKADAIVKDLKGGKALTEIASGLGVNVEEKTGLKRNTEDAVLSPQAVAAAFGGAEGHAASAWTADKSEKIVLQVTATGTDTNVDPLANDNRQIEQLANSAGDDMLDEMVTKLQGQYGVAINQSLAQQAITR</sequence>
<name>A0ABV2IW36_9HYPH</name>
<comment type="similarity">
    <text evidence="11">Belongs to the PpiD chaperone family.</text>
</comment>
<dbReference type="Gene3D" id="3.10.50.40">
    <property type="match status" value="1"/>
</dbReference>
<proteinExistence type="inferred from homology"/>